<keyword evidence="2" id="KW-0488">Methylation</keyword>
<reference evidence="7 8" key="1">
    <citation type="submission" date="2017-09" db="EMBL/GenBank/DDBJ databases">
        <title>Depth-based differentiation of microbial function through sediment-hosted aquifers and enrichment of novel symbionts in the deep terrestrial subsurface.</title>
        <authorList>
            <person name="Probst A.J."/>
            <person name="Ladd B."/>
            <person name="Jarett J.K."/>
            <person name="Geller-Mcgrath D.E."/>
            <person name="Sieber C.M."/>
            <person name="Emerson J.B."/>
            <person name="Anantharaman K."/>
            <person name="Thomas B.C."/>
            <person name="Malmstrom R."/>
            <person name="Stieglmeier M."/>
            <person name="Klingl A."/>
            <person name="Woyke T."/>
            <person name="Ryan C.M."/>
            <person name="Banfield J.F."/>
        </authorList>
    </citation>
    <scope>NUCLEOTIDE SEQUENCE [LARGE SCALE GENOMIC DNA]</scope>
    <source>
        <strain evidence="7">CG10_big_fil_rev_8_21_14_0_10_31_9</strain>
    </source>
</reference>
<organism evidence="7 8">
    <name type="scientific">Candidatus Wolfebacteria bacterium CG10_big_fil_rev_8_21_14_0_10_31_9</name>
    <dbReference type="NCBI Taxonomy" id="1975070"/>
    <lineage>
        <taxon>Bacteria</taxon>
        <taxon>Candidatus Wolfeibacteriota</taxon>
    </lineage>
</organism>
<dbReference type="PROSITE" id="PS00409">
    <property type="entry name" value="PROKAR_NTER_METHYL"/>
    <property type="match status" value="1"/>
</dbReference>
<dbReference type="SUPFAM" id="SSF54523">
    <property type="entry name" value="Pili subunits"/>
    <property type="match status" value="1"/>
</dbReference>
<sequence>MKKIYTNDVKISKRGFTLVELLVVISIIGILAGIFLNRIGDFRDRAEDARKIADVRSIQTILELYYNSCRNYPVTGYICGESIPAGSDIVVNDSTGWDDLETEVRLKVQKTSLPRDPESPSIVYEYGSTDGKGYVIKAVLNRDDNPATKGTVDGSDVQGINCGSFVPPKTTKKEYCIEF</sequence>
<dbReference type="Proteomes" id="UP000231602">
    <property type="component" value="Unassembled WGS sequence"/>
</dbReference>
<gene>
    <name evidence="7" type="ORF">COV23_00200</name>
</gene>
<evidence type="ECO:0000256" key="3">
    <source>
        <dbReference type="ARBA" id="ARBA00022692"/>
    </source>
</evidence>
<evidence type="ECO:0000256" key="5">
    <source>
        <dbReference type="ARBA" id="ARBA00023136"/>
    </source>
</evidence>
<dbReference type="InterPro" id="IPR012902">
    <property type="entry name" value="N_methyl_site"/>
</dbReference>
<dbReference type="InterPro" id="IPR000983">
    <property type="entry name" value="Bac_GSPG_pilin"/>
</dbReference>
<name>A0A2H0RCU2_9BACT</name>
<evidence type="ECO:0000256" key="2">
    <source>
        <dbReference type="ARBA" id="ARBA00022481"/>
    </source>
</evidence>
<dbReference type="AlphaFoldDB" id="A0A2H0RCU2"/>
<dbReference type="PANTHER" id="PTHR30093:SF44">
    <property type="entry name" value="TYPE II SECRETION SYSTEM CORE PROTEIN G"/>
    <property type="match status" value="1"/>
</dbReference>
<dbReference type="Gene3D" id="3.30.700.10">
    <property type="entry name" value="Glycoprotein, Type 4 Pilin"/>
    <property type="match status" value="1"/>
</dbReference>
<evidence type="ECO:0000313" key="7">
    <source>
        <dbReference type="EMBL" id="PIR44361.1"/>
    </source>
</evidence>
<dbReference type="PRINTS" id="PR00813">
    <property type="entry name" value="BCTERIALGSPG"/>
</dbReference>
<keyword evidence="5 6" id="KW-0472">Membrane</keyword>
<comment type="subcellular location">
    <subcellularLocation>
        <location evidence="1">Membrane</location>
        <topology evidence="1">Single-pass membrane protein</topology>
    </subcellularLocation>
</comment>
<evidence type="ECO:0008006" key="9">
    <source>
        <dbReference type="Google" id="ProtNLM"/>
    </source>
</evidence>
<evidence type="ECO:0000256" key="4">
    <source>
        <dbReference type="ARBA" id="ARBA00022989"/>
    </source>
</evidence>
<keyword evidence="3 6" id="KW-0812">Transmembrane</keyword>
<proteinExistence type="predicted"/>
<dbReference type="InterPro" id="IPR045584">
    <property type="entry name" value="Pilin-like"/>
</dbReference>
<dbReference type="EMBL" id="PCXV01000007">
    <property type="protein sequence ID" value="PIR44361.1"/>
    <property type="molecule type" value="Genomic_DNA"/>
</dbReference>
<comment type="caution">
    <text evidence="7">The sequence shown here is derived from an EMBL/GenBank/DDBJ whole genome shotgun (WGS) entry which is preliminary data.</text>
</comment>
<keyword evidence="4 6" id="KW-1133">Transmembrane helix</keyword>
<evidence type="ECO:0000313" key="8">
    <source>
        <dbReference type="Proteomes" id="UP000231602"/>
    </source>
</evidence>
<dbReference type="GO" id="GO:0015627">
    <property type="term" value="C:type II protein secretion system complex"/>
    <property type="evidence" value="ECO:0007669"/>
    <property type="project" value="InterPro"/>
</dbReference>
<evidence type="ECO:0000256" key="6">
    <source>
        <dbReference type="SAM" id="Phobius"/>
    </source>
</evidence>
<evidence type="ECO:0000256" key="1">
    <source>
        <dbReference type="ARBA" id="ARBA00004167"/>
    </source>
</evidence>
<dbReference type="NCBIfam" id="TIGR02532">
    <property type="entry name" value="IV_pilin_GFxxxE"/>
    <property type="match status" value="1"/>
</dbReference>
<dbReference type="Pfam" id="PF07963">
    <property type="entry name" value="N_methyl"/>
    <property type="match status" value="1"/>
</dbReference>
<dbReference type="GO" id="GO:0015628">
    <property type="term" value="P:protein secretion by the type II secretion system"/>
    <property type="evidence" value="ECO:0007669"/>
    <property type="project" value="InterPro"/>
</dbReference>
<dbReference type="GO" id="GO:0016020">
    <property type="term" value="C:membrane"/>
    <property type="evidence" value="ECO:0007669"/>
    <property type="project" value="UniProtKB-SubCell"/>
</dbReference>
<feature type="transmembrane region" description="Helical" evidence="6">
    <location>
        <begin position="15"/>
        <end position="36"/>
    </location>
</feature>
<protein>
    <recommendedName>
        <fullName evidence="9">Type II secretion system protein GspG C-terminal domain-containing protein</fullName>
    </recommendedName>
</protein>
<dbReference type="PANTHER" id="PTHR30093">
    <property type="entry name" value="GENERAL SECRETION PATHWAY PROTEIN G"/>
    <property type="match status" value="1"/>
</dbReference>
<accession>A0A2H0RCU2</accession>